<dbReference type="AlphaFoldDB" id="A0A8J6L6U0"/>
<evidence type="ECO:0000256" key="2">
    <source>
        <dbReference type="SAM" id="SignalP"/>
    </source>
</evidence>
<dbReference type="InterPro" id="IPR036734">
    <property type="entry name" value="Neur_chan_lig-bd_sf"/>
</dbReference>
<dbReference type="SUPFAM" id="SSF63712">
    <property type="entry name" value="Nicotinic receptor ligand binding domain-like"/>
    <property type="match status" value="2"/>
</dbReference>
<dbReference type="InterPro" id="IPR006202">
    <property type="entry name" value="Neur_chan_lig-bd"/>
</dbReference>
<dbReference type="GO" id="GO:0004888">
    <property type="term" value="F:transmembrane signaling receptor activity"/>
    <property type="evidence" value="ECO:0007669"/>
    <property type="project" value="InterPro"/>
</dbReference>
<sequence length="1178" mass="126087">MFVRADTFLIVVLLKVVQIATNNIIDVDDILAEDYMPGTLLMLENPKGAIRNFNDSVGGDLTSREGDGTFDEAMETMGFHRSKMNEYLCRNYVAEEIIGDMTLSRIKRRMGSNTHGIQTHAKDKVSVKNQLLQDEGSSNYKDWLSKSTTLEDIYRHYDNVNNRVDDHGEDADKDDELNEDYDGQIMGYSFHQQQQGGPPAKLGHSGFSGGGGGYPYPQSGPHGGGGGGGYPYGGGSGGHPGFSGHGVQEPEPIIHEQPKYHVVHEESHSEKEHDLSDLFDIALTALAYLSFGMFIIHVIMCISMAHNNASTATGMMMPMSMSPTSTGMTGGGTGGGTGGTGTGGGTGGGDTGTGGGTGDGGGTTGTGDGATGTGDGGGTGGDGGDGATGTGDGGGTGGDGATGTGDGGGDIDTGDGGGDIDTGDGGGTGGDGATSTGDGGGTGGDGTTSTGDGGGTGGDGEPTGGGSTGTGTGGTGTGTGTGGTGTGTGGTGTGTGGTGTGTGGTATGRDPVSLRLKRDMPTITNPNNEALNELARRILTSIEAAFVANDDDGNCLRQTLCENNKFSRSVEGNNKILIPVWSTTRGRTFQRHQQLIQNTTCCIITGLFISLKKYCETVSEKEPIFADEGATVRAVLKNKNAKNMFRHDFRVKIEHNLHASSKPLPNQIPIKRNDDRDERLSPRWMREGWAIIQRRFANGPAPRRKSFASCTRADSHGIGRRPIRHRPHESSVQCGSRVPRCRVGMPPSAAETLRAWLLSALVVHGAVAGNPDAKRLYDDLLSNYNKLVRPVVNTSDVLRVCIKLKLSQLIDVMHQTKGVATLALQQEALEGVARSLCFPYPGRKRATRRWNLCDYCVLVGGAINIYPSDLLRAIQLHEDILDELELPVVVPLSFEFTAGLTAQPQWTFIDLEDVRVQGQDADISAGSCKAQSSPIKPLHKHPISRFLIRVISPSELSTVVNWSTVKNGPTPETMLTTGQTVFRRCSTRRDDPFQDLRDLDWRIIGDDSTRNLYLSPNLKNQIMTTNLWVEQSWYDYKLRWEPKEYGGVHMLHVPSDHIWRPDIVLYNKLKIPTQLESFDFANRSAGLVLSNCTGNRDTPPWDQRITLSHPCFAIDTICTFHIGRLSVYCLIAQFYPPDLNAALFLFVCGERWRQCVPSTGVDDPLAHKCTNLRRSRFG</sequence>
<name>A0A8J6L6U0_TENMO</name>
<evidence type="ECO:0000313" key="5">
    <source>
        <dbReference type="Proteomes" id="UP000719412"/>
    </source>
</evidence>
<gene>
    <name evidence="4" type="ORF">GEV33_014140</name>
</gene>
<dbReference type="Pfam" id="PF02931">
    <property type="entry name" value="Neur_chan_LBD"/>
    <property type="match status" value="2"/>
</dbReference>
<evidence type="ECO:0000313" key="4">
    <source>
        <dbReference type="EMBL" id="KAH0808657.1"/>
    </source>
</evidence>
<feature type="region of interest" description="Disordered" evidence="1">
    <location>
        <begin position="323"/>
        <end position="514"/>
    </location>
</feature>
<dbReference type="EMBL" id="JABDTM020028619">
    <property type="protein sequence ID" value="KAH0808657.1"/>
    <property type="molecule type" value="Genomic_DNA"/>
</dbReference>
<feature type="domain" description="Neurotransmitter-gated ion-channel ligand-binding" evidence="3">
    <location>
        <begin position="774"/>
        <end position="820"/>
    </location>
</feature>
<reference evidence="4" key="1">
    <citation type="journal article" date="2020" name="J Insects Food Feed">
        <title>The yellow mealworm (Tenebrio molitor) genome: a resource for the emerging insects as food and feed industry.</title>
        <authorList>
            <person name="Eriksson T."/>
            <person name="Andere A."/>
            <person name="Kelstrup H."/>
            <person name="Emery V."/>
            <person name="Picard C."/>
        </authorList>
    </citation>
    <scope>NUCLEOTIDE SEQUENCE</scope>
    <source>
        <strain evidence="4">Stoneville</strain>
        <tissue evidence="4">Whole head</tissue>
    </source>
</reference>
<dbReference type="GO" id="GO:0016020">
    <property type="term" value="C:membrane"/>
    <property type="evidence" value="ECO:0007669"/>
    <property type="project" value="InterPro"/>
</dbReference>
<evidence type="ECO:0000256" key="1">
    <source>
        <dbReference type="SAM" id="MobiDB-lite"/>
    </source>
</evidence>
<dbReference type="Gene3D" id="2.70.170.10">
    <property type="entry name" value="Neurotransmitter-gated ion-channel ligand-binding domain"/>
    <property type="match status" value="2"/>
</dbReference>
<feature type="signal peptide" evidence="2">
    <location>
        <begin position="1"/>
        <end position="21"/>
    </location>
</feature>
<keyword evidence="5" id="KW-1185">Reference proteome</keyword>
<reference evidence="4" key="2">
    <citation type="submission" date="2021-08" db="EMBL/GenBank/DDBJ databases">
        <authorList>
            <person name="Eriksson T."/>
        </authorList>
    </citation>
    <scope>NUCLEOTIDE SEQUENCE</scope>
    <source>
        <strain evidence="4">Stoneville</strain>
        <tissue evidence="4">Whole head</tissue>
    </source>
</reference>
<feature type="region of interest" description="Disordered" evidence="1">
    <location>
        <begin position="191"/>
        <end position="232"/>
    </location>
</feature>
<dbReference type="InterPro" id="IPR006201">
    <property type="entry name" value="Neur_channel"/>
</dbReference>
<accession>A0A8J6L6U0</accession>
<dbReference type="GO" id="GO:0005230">
    <property type="term" value="F:extracellular ligand-gated monoatomic ion channel activity"/>
    <property type="evidence" value="ECO:0007669"/>
    <property type="project" value="InterPro"/>
</dbReference>
<dbReference type="Proteomes" id="UP000719412">
    <property type="component" value="Unassembled WGS sequence"/>
</dbReference>
<feature type="domain" description="Neurotransmitter-gated ion-channel ligand-binding" evidence="3">
    <location>
        <begin position="1017"/>
        <end position="1071"/>
    </location>
</feature>
<feature type="chain" id="PRO_5035213571" description="Neurotransmitter-gated ion-channel ligand-binding domain-containing protein" evidence="2">
    <location>
        <begin position="22"/>
        <end position="1178"/>
    </location>
</feature>
<evidence type="ECO:0000259" key="3">
    <source>
        <dbReference type="Pfam" id="PF02931"/>
    </source>
</evidence>
<feature type="compositionally biased region" description="Basic residues" evidence="1">
    <location>
        <begin position="718"/>
        <end position="727"/>
    </location>
</feature>
<feature type="compositionally biased region" description="Gly residues" evidence="1">
    <location>
        <begin position="221"/>
        <end position="232"/>
    </location>
</feature>
<organism evidence="4 5">
    <name type="scientific">Tenebrio molitor</name>
    <name type="common">Yellow mealworm beetle</name>
    <dbReference type="NCBI Taxonomy" id="7067"/>
    <lineage>
        <taxon>Eukaryota</taxon>
        <taxon>Metazoa</taxon>
        <taxon>Ecdysozoa</taxon>
        <taxon>Arthropoda</taxon>
        <taxon>Hexapoda</taxon>
        <taxon>Insecta</taxon>
        <taxon>Pterygota</taxon>
        <taxon>Neoptera</taxon>
        <taxon>Endopterygota</taxon>
        <taxon>Coleoptera</taxon>
        <taxon>Polyphaga</taxon>
        <taxon>Cucujiformia</taxon>
        <taxon>Tenebrionidae</taxon>
        <taxon>Tenebrio</taxon>
    </lineage>
</organism>
<keyword evidence="2" id="KW-0732">Signal</keyword>
<comment type="caution">
    <text evidence="4">The sequence shown here is derived from an EMBL/GenBank/DDBJ whole genome shotgun (WGS) entry which is preliminary data.</text>
</comment>
<protein>
    <recommendedName>
        <fullName evidence="3">Neurotransmitter-gated ion-channel ligand-binding domain-containing protein</fullName>
    </recommendedName>
</protein>
<proteinExistence type="predicted"/>
<feature type="region of interest" description="Disordered" evidence="1">
    <location>
        <begin position="702"/>
        <end position="731"/>
    </location>
</feature>
<dbReference type="PANTHER" id="PTHR18945">
    <property type="entry name" value="NEUROTRANSMITTER GATED ION CHANNEL"/>
    <property type="match status" value="1"/>
</dbReference>
<feature type="compositionally biased region" description="Gly residues" evidence="1">
    <location>
        <begin position="328"/>
        <end position="506"/>
    </location>
</feature>